<evidence type="ECO:0000313" key="3">
    <source>
        <dbReference type="Proteomes" id="UP000694892"/>
    </source>
</evidence>
<organism evidence="2 3">
    <name type="scientific">Xenopus laevis</name>
    <name type="common">African clawed frog</name>
    <dbReference type="NCBI Taxonomy" id="8355"/>
    <lineage>
        <taxon>Eukaryota</taxon>
        <taxon>Metazoa</taxon>
        <taxon>Chordata</taxon>
        <taxon>Craniata</taxon>
        <taxon>Vertebrata</taxon>
        <taxon>Euteleostomi</taxon>
        <taxon>Amphibia</taxon>
        <taxon>Batrachia</taxon>
        <taxon>Anura</taxon>
        <taxon>Pipoidea</taxon>
        <taxon>Pipidae</taxon>
        <taxon>Xenopodinae</taxon>
        <taxon>Xenopus</taxon>
        <taxon>Xenopus</taxon>
    </lineage>
</organism>
<reference evidence="3" key="1">
    <citation type="journal article" date="2016" name="Nature">
        <title>Genome evolution in the allotetraploid frog Xenopus laevis.</title>
        <authorList>
            <person name="Session A.M."/>
            <person name="Uno Y."/>
            <person name="Kwon T."/>
            <person name="Chapman J.A."/>
            <person name="Toyoda A."/>
            <person name="Takahashi S."/>
            <person name="Fukui A."/>
            <person name="Hikosaka A."/>
            <person name="Suzuki A."/>
            <person name="Kondo M."/>
            <person name="van Heeringen S.J."/>
            <person name="Quigley I."/>
            <person name="Heinz S."/>
            <person name="Ogino H."/>
            <person name="Ochi H."/>
            <person name="Hellsten U."/>
            <person name="Lyons J.B."/>
            <person name="Simakov O."/>
            <person name="Putnam N."/>
            <person name="Stites J."/>
            <person name="Kuroki Y."/>
            <person name="Tanaka T."/>
            <person name="Michiue T."/>
            <person name="Watanabe M."/>
            <person name="Bogdanovic O."/>
            <person name="Lister R."/>
            <person name="Georgiou G."/>
            <person name="Paranjpe S.S."/>
            <person name="van Kruijsbergen I."/>
            <person name="Shu S."/>
            <person name="Carlson J."/>
            <person name="Kinoshita T."/>
            <person name="Ohta Y."/>
            <person name="Mawaribuchi S."/>
            <person name="Jenkins J."/>
            <person name="Grimwood J."/>
            <person name="Schmutz J."/>
            <person name="Mitros T."/>
            <person name="Mozaffari S.V."/>
            <person name="Suzuki Y."/>
            <person name="Haramoto Y."/>
            <person name="Yamamoto T.S."/>
            <person name="Takagi C."/>
            <person name="Heald R."/>
            <person name="Miller K."/>
            <person name="Haudenschild C."/>
            <person name="Kitzman J."/>
            <person name="Nakayama T."/>
            <person name="Izutsu Y."/>
            <person name="Robert J."/>
            <person name="Fortriede J."/>
            <person name="Burns K."/>
            <person name="Lotay V."/>
            <person name="Karimi K."/>
            <person name="Yasuoka Y."/>
            <person name="Dichmann D.S."/>
            <person name="Flajnik M.F."/>
            <person name="Houston D.W."/>
            <person name="Shendure J."/>
            <person name="DuPasquier L."/>
            <person name="Vize P.D."/>
            <person name="Zorn A.M."/>
            <person name="Ito M."/>
            <person name="Marcotte E.M."/>
            <person name="Wallingford J.B."/>
            <person name="Ito Y."/>
            <person name="Asashima M."/>
            <person name="Ueno N."/>
            <person name="Matsuda Y."/>
            <person name="Veenstra G.J."/>
            <person name="Fujiyama A."/>
            <person name="Harland R.M."/>
            <person name="Taira M."/>
            <person name="Rokhsar D.S."/>
        </authorList>
    </citation>
    <scope>NUCLEOTIDE SEQUENCE [LARGE SCALE GENOMIC DNA]</scope>
    <source>
        <strain evidence="3">J</strain>
    </source>
</reference>
<feature type="compositionally biased region" description="Polar residues" evidence="1">
    <location>
        <begin position="80"/>
        <end position="92"/>
    </location>
</feature>
<dbReference type="EMBL" id="CM004468">
    <property type="protein sequence ID" value="OCT94198.1"/>
    <property type="molecule type" value="Genomic_DNA"/>
</dbReference>
<proteinExistence type="predicted"/>
<gene>
    <name evidence="2" type="ORF">XELAEV_18011866mg</name>
</gene>
<dbReference type="PANTHER" id="PTHR34718:SF2">
    <property type="entry name" value="PHD-TYPE DOMAIN-CONTAINING PROTEIN"/>
    <property type="match status" value="1"/>
</dbReference>
<evidence type="ECO:0000313" key="2">
    <source>
        <dbReference type="EMBL" id="OCT94198.1"/>
    </source>
</evidence>
<evidence type="ECO:0000256" key="1">
    <source>
        <dbReference type="SAM" id="MobiDB-lite"/>
    </source>
</evidence>
<dbReference type="PANTHER" id="PTHR34718">
    <property type="entry name" value="PHD-TYPE DOMAIN-CONTAINING PROTEIN"/>
    <property type="match status" value="1"/>
</dbReference>
<evidence type="ECO:0008006" key="4">
    <source>
        <dbReference type="Google" id="ProtNLM"/>
    </source>
</evidence>
<sequence>MKLEIFTRKRKRENTTSCNILNNSNELPETTTEKAVEQPLKNDNAVTESDINGKELTVIAQAVVECSTTPFSDEEKQRSTKQCSPVNSNESANDIPPSIQESSFWIPELNLRMRHKAMLQTDTAALSTIVLDAAQKLLKEQFKAEGLQPCMTPLSDLHCVSGPAVQIHADTETDHCYTSCYRKHRVEIADSDPFCISGSVCQQIERIYQNVVPDPLRSVAYLIVDRQRPDSSDCVLYAVAFAYELLSNGNVHCRFDGEKMREHLLNCLENRRITAFPKM</sequence>
<accession>A0A974DLN9</accession>
<dbReference type="Proteomes" id="UP000694892">
    <property type="component" value="Chromosome 2L"/>
</dbReference>
<protein>
    <recommendedName>
        <fullName evidence="4">Ubiquitin-like protease family profile domain-containing protein</fullName>
    </recommendedName>
</protein>
<dbReference type="AlphaFoldDB" id="A0A974DLN9"/>
<name>A0A974DLN9_XENLA</name>
<feature type="region of interest" description="Disordered" evidence="1">
    <location>
        <begin position="70"/>
        <end position="98"/>
    </location>
</feature>